<dbReference type="GO" id="GO:0006308">
    <property type="term" value="P:DNA catabolic process"/>
    <property type="evidence" value="ECO:0007669"/>
    <property type="project" value="UniProtKB-UniRule"/>
</dbReference>
<dbReference type="GO" id="GO:0005737">
    <property type="term" value="C:cytoplasm"/>
    <property type="evidence" value="ECO:0007669"/>
    <property type="project" value="UniProtKB-SubCell"/>
</dbReference>
<name>A0A2K8KH25_9MOLU</name>
<organism evidence="10 11">
    <name type="scientific">Spiroplasma clarkii</name>
    <dbReference type="NCBI Taxonomy" id="2139"/>
    <lineage>
        <taxon>Bacteria</taxon>
        <taxon>Bacillati</taxon>
        <taxon>Mycoplasmatota</taxon>
        <taxon>Mollicutes</taxon>
        <taxon>Entomoplasmatales</taxon>
        <taxon>Spiroplasmataceae</taxon>
        <taxon>Spiroplasma</taxon>
    </lineage>
</organism>
<dbReference type="InterPro" id="IPR003753">
    <property type="entry name" value="Exonuc_VII_L"/>
</dbReference>
<dbReference type="GO" id="GO:0003676">
    <property type="term" value="F:nucleic acid binding"/>
    <property type="evidence" value="ECO:0007669"/>
    <property type="project" value="InterPro"/>
</dbReference>
<dbReference type="GO" id="GO:0009318">
    <property type="term" value="C:exodeoxyribonuclease VII complex"/>
    <property type="evidence" value="ECO:0007669"/>
    <property type="project" value="UniProtKB-UniRule"/>
</dbReference>
<evidence type="ECO:0000256" key="1">
    <source>
        <dbReference type="ARBA" id="ARBA00022490"/>
    </source>
</evidence>
<evidence type="ECO:0000256" key="2">
    <source>
        <dbReference type="ARBA" id="ARBA00022722"/>
    </source>
</evidence>
<comment type="catalytic activity">
    <reaction evidence="5 6">
        <text>Exonucleolytic cleavage in either 5'- to 3'- or 3'- to 5'-direction to yield nucleoside 5'-phosphates.</text>
        <dbReference type="EC" id="3.1.11.6"/>
    </reaction>
</comment>
<feature type="domain" description="OB-fold nucleic acid binding" evidence="9">
    <location>
        <begin position="8"/>
        <end position="102"/>
    </location>
</feature>
<dbReference type="HAMAP" id="MF_00378">
    <property type="entry name" value="Exonuc_7_L"/>
    <property type="match status" value="1"/>
</dbReference>
<accession>A0A2K8KH25</accession>
<dbReference type="NCBIfam" id="TIGR00237">
    <property type="entry name" value="xseA"/>
    <property type="match status" value="1"/>
</dbReference>
<evidence type="ECO:0000313" key="10">
    <source>
        <dbReference type="EMBL" id="ATX70975.1"/>
    </source>
</evidence>
<comment type="similarity">
    <text evidence="5 6">Belongs to the XseA family.</text>
</comment>
<evidence type="ECO:0000259" key="8">
    <source>
        <dbReference type="Pfam" id="PF02601"/>
    </source>
</evidence>
<feature type="domain" description="Exonuclease VII large subunit C-terminal" evidence="8">
    <location>
        <begin position="128"/>
        <end position="415"/>
    </location>
</feature>
<dbReference type="EMBL" id="CP024870">
    <property type="protein sequence ID" value="ATX70975.1"/>
    <property type="molecule type" value="Genomic_DNA"/>
</dbReference>
<dbReference type="InterPro" id="IPR020579">
    <property type="entry name" value="Exonuc_VII_lsu_C"/>
</dbReference>
<dbReference type="AlphaFoldDB" id="A0A2K8KH25"/>
<dbReference type="EC" id="3.1.11.6" evidence="5"/>
<comment type="subcellular location">
    <subcellularLocation>
        <location evidence="5 6">Cytoplasm</location>
    </subcellularLocation>
</comment>
<keyword evidence="1 5" id="KW-0963">Cytoplasm</keyword>
<keyword evidence="3 5" id="KW-0378">Hydrolase</keyword>
<comment type="function">
    <text evidence="5">Bidirectionally degrades single-stranded DNA into large acid-insoluble oligonucleotides, which are then degraded further into small acid-soluble oligonucleotides.</text>
</comment>
<keyword evidence="2 5" id="KW-0540">Nuclease</keyword>
<dbReference type="Proteomes" id="UP000231179">
    <property type="component" value="Chromosome"/>
</dbReference>
<evidence type="ECO:0000256" key="6">
    <source>
        <dbReference type="RuleBase" id="RU004355"/>
    </source>
</evidence>
<evidence type="ECO:0000256" key="4">
    <source>
        <dbReference type="ARBA" id="ARBA00022839"/>
    </source>
</evidence>
<dbReference type="PANTHER" id="PTHR30008:SF0">
    <property type="entry name" value="EXODEOXYRIBONUCLEASE 7 LARGE SUBUNIT"/>
    <property type="match status" value="1"/>
</dbReference>
<evidence type="ECO:0000256" key="5">
    <source>
        <dbReference type="HAMAP-Rule" id="MF_00378"/>
    </source>
</evidence>
<evidence type="ECO:0000259" key="9">
    <source>
        <dbReference type="Pfam" id="PF13742"/>
    </source>
</evidence>
<keyword evidence="7" id="KW-0175">Coiled coil</keyword>
<sequence length="428" mass="47696">MQVTEFIKISEFSDLIKEVLENERSLKDVAVKGEVANLTFNKSGHVYFSLKDAEAKVDCAIWKSRASIIMNLNVSEGTEVIAIGNISYYKPSGKITFVVNNLQIDGVGALAIEYDNRLREVQEKGWCDEVNKKQIPKIPNNIGIVTAATGDAVRDLISNMRRRYKVANIYLFPTLVQGDGAAKDIASKIIMANNFSHKLDVLIVGRGGGSYEDLWAFNEWPVLNAIHESKIPIITGIGHEPDVTIADYLADKRASTPTAAGEYATPDINAIYKSLDNTQTQLANILQNKLTLLRTEIINLKNNLQAQLENKLIALKNNIKNLFLLLNQIVQARLGNIKSSLTTMLQNQVSQLKLKFNEAQQNINNQIEKLDLLNPIKPLEKGFAILKHNNKIVRSVTELNANSKLTAQLHDGVIDLDVVNIRKEKTNE</sequence>
<proteinExistence type="inferred from homology"/>
<keyword evidence="11" id="KW-1185">Reference proteome</keyword>
<evidence type="ECO:0000256" key="7">
    <source>
        <dbReference type="SAM" id="Coils"/>
    </source>
</evidence>
<feature type="coiled-coil region" evidence="7">
    <location>
        <begin position="283"/>
        <end position="369"/>
    </location>
</feature>
<keyword evidence="4 5" id="KW-0269">Exonuclease</keyword>
<protein>
    <recommendedName>
        <fullName evidence="5">Exodeoxyribonuclease 7 large subunit</fullName>
        <ecNumber evidence="5">3.1.11.6</ecNumber>
    </recommendedName>
    <alternativeName>
        <fullName evidence="5">Exodeoxyribonuclease VII large subunit</fullName>
        <shortName evidence="5">Exonuclease VII large subunit</shortName>
    </alternativeName>
</protein>
<dbReference type="Pfam" id="PF02601">
    <property type="entry name" value="Exonuc_VII_L"/>
    <property type="match status" value="1"/>
</dbReference>
<comment type="subunit">
    <text evidence="5">Heterooligomer composed of large and small subunits.</text>
</comment>
<dbReference type="PANTHER" id="PTHR30008">
    <property type="entry name" value="EXODEOXYRIBONUCLEASE 7 LARGE SUBUNIT"/>
    <property type="match status" value="1"/>
</dbReference>
<dbReference type="RefSeq" id="WP_157795136.1">
    <property type="nucleotide sequence ID" value="NZ_CP024870.1"/>
</dbReference>
<evidence type="ECO:0000313" key="11">
    <source>
        <dbReference type="Proteomes" id="UP000231179"/>
    </source>
</evidence>
<evidence type="ECO:0000256" key="3">
    <source>
        <dbReference type="ARBA" id="ARBA00022801"/>
    </source>
</evidence>
<dbReference type="GO" id="GO:0008855">
    <property type="term" value="F:exodeoxyribonuclease VII activity"/>
    <property type="evidence" value="ECO:0007669"/>
    <property type="project" value="UniProtKB-UniRule"/>
</dbReference>
<dbReference type="InterPro" id="IPR025824">
    <property type="entry name" value="OB-fold_nuc-bd_dom"/>
</dbReference>
<reference evidence="10 11" key="1">
    <citation type="submission" date="2017-11" db="EMBL/GenBank/DDBJ databases">
        <title>Complete genome sequence of Spiroplasma clarkii CN-5 (DSM 19994).</title>
        <authorList>
            <person name="Tsai Y.-M."/>
            <person name="Chang A."/>
            <person name="Lo W.-S."/>
            <person name="Kuo C.-H."/>
        </authorList>
    </citation>
    <scope>NUCLEOTIDE SEQUENCE [LARGE SCALE GENOMIC DNA]</scope>
    <source>
        <strain evidence="10 11">CN-5</strain>
    </source>
</reference>
<gene>
    <name evidence="5 10" type="primary">xseA</name>
    <name evidence="10" type="ORF">SCLAR_v1c06580</name>
</gene>
<dbReference type="CDD" id="cd04489">
    <property type="entry name" value="ExoVII_LU_OBF"/>
    <property type="match status" value="1"/>
</dbReference>
<dbReference type="Pfam" id="PF13742">
    <property type="entry name" value="tRNA_anti_2"/>
    <property type="match status" value="1"/>
</dbReference>